<evidence type="ECO:0000313" key="5">
    <source>
        <dbReference type="Proteomes" id="UP001075354"/>
    </source>
</evidence>
<keyword evidence="3" id="KW-0732">Signal</keyword>
<dbReference type="EMBL" id="JAPTSV010000005">
    <property type="protein sequence ID" value="KAJ1528160.1"/>
    <property type="molecule type" value="Genomic_DNA"/>
</dbReference>
<comment type="caution">
    <text evidence="2">Lacks conserved residue(s) required for the propagation of feature annotation.</text>
</comment>
<dbReference type="Proteomes" id="UP001075354">
    <property type="component" value="Chromosome 5"/>
</dbReference>
<dbReference type="InterPro" id="IPR002172">
    <property type="entry name" value="LDrepeatLR_classA_rpt"/>
</dbReference>
<dbReference type="Gene3D" id="4.10.400.10">
    <property type="entry name" value="Low-density Lipoprotein Receptor"/>
    <property type="match status" value="1"/>
</dbReference>
<proteinExistence type="predicted"/>
<evidence type="ECO:0000256" key="3">
    <source>
        <dbReference type="SAM" id="SignalP"/>
    </source>
</evidence>
<comment type="caution">
    <text evidence="4">The sequence shown here is derived from an EMBL/GenBank/DDBJ whole genome shotgun (WGS) entry which is preliminary data.</text>
</comment>
<feature type="chain" id="PRO_5044000973" description="Low-density lipoprotein receptor-related protein 2-like" evidence="3">
    <location>
        <begin position="29"/>
        <end position="375"/>
    </location>
</feature>
<sequence>MDLNSTMKARLIAAACLLGYLCLPGATASCGPDEYECDNNNCVTANTRFLCDGANDCGDWSDETICNSSPQGSLLGVPVGSGRLRLTVETDPNPSPSGPAGGDMTVAVCGPTSCCGHVLRGLDDSWQPLGYTFKVTSNTLLGNAYTQQSYGGLSLWLSKNTIDVEKHNQLFAVWPTGKPEFKRWIECFPNETNVVVGSSGFLRSVNILDDNSLQPLGPVLQSGEHVVVRLNLVPFYGQPTQLTVGLCGQHTCAVVIIREPRTKRGGTMKYSSGIIENSNDPSASFTTQIHSPTTINGAAWTDASYNISVALHPDGFLQVWQDEQVAEVPVPDDVLRQPTLKVLSNIGNLAYTSLGVQAKGDLPTPSLADKNRRAE</sequence>
<evidence type="ECO:0000256" key="1">
    <source>
        <dbReference type="ARBA" id="ARBA00023157"/>
    </source>
</evidence>
<dbReference type="SUPFAM" id="SSF57424">
    <property type="entry name" value="LDL receptor-like module"/>
    <property type="match status" value="1"/>
</dbReference>
<keyword evidence="1 2" id="KW-1015">Disulfide bond</keyword>
<feature type="disulfide bond" evidence="2">
    <location>
        <begin position="51"/>
        <end position="66"/>
    </location>
</feature>
<keyword evidence="5" id="KW-1185">Reference proteome</keyword>
<dbReference type="PROSITE" id="PS50068">
    <property type="entry name" value="LDLRA_2"/>
    <property type="match status" value="1"/>
</dbReference>
<evidence type="ECO:0000256" key="2">
    <source>
        <dbReference type="PROSITE-ProRule" id="PRU00124"/>
    </source>
</evidence>
<feature type="disulfide bond" evidence="2">
    <location>
        <begin position="30"/>
        <end position="42"/>
    </location>
</feature>
<reference evidence="4" key="1">
    <citation type="submission" date="2022-12" db="EMBL/GenBank/DDBJ databases">
        <title>Chromosome-level genome assembly of the bean flower thrips Megalurothrips usitatus.</title>
        <authorList>
            <person name="Ma L."/>
            <person name="Liu Q."/>
            <person name="Li H."/>
            <person name="Cai W."/>
        </authorList>
    </citation>
    <scope>NUCLEOTIDE SEQUENCE</scope>
    <source>
        <strain evidence="4">Cailab_2022a</strain>
    </source>
</reference>
<protein>
    <recommendedName>
        <fullName evidence="6">Low-density lipoprotein receptor-related protein 2-like</fullName>
    </recommendedName>
</protein>
<feature type="signal peptide" evidence="3">
    <location>
        <begin position="1"/>
        <end position="28"/>
    </location>
</feature>
<gene>
    <name evidence="4" type="ORF">ONE63_008073</name>
</gene>
<dbReference type="InterPro" id="IPR036055">
    <property type="entry name" value="LDL_receptor-like_sf"/>
</dbReference>
<accession>A0AAV7XT68</accession>
<evidence type="ECO:0000313" key="4">
    <source>
        <dbReference type="EMBL" id="KAJ1528160.1"/>
    </source>
</evidence>
<dbReference type="Pfam" id="PF00057">
    <property type="entry name" value="Ldl_recept_a"/>
    <property type="match status" value="1"/>
</dbReference>
<evidence type="ECO:0008006" key="6">
    <source>
        <dbReference type="Google" id="ProtNLM"/>
    </source>
</evidence>
<name>A0AAV7XT68_9NEOP</name>
<organism evidence="4 5">
    <name type="scientific">Megalurothrips usitatus</name>
    <name type="common">bean blossom thrips</name>
    <dbReference type="NCBI Taxonomy" id="439358"/>
    <lineage>
        <taxon>Eukaryota</taxon>
        <taxon>Metazoa</taxon>
        <taxon>Ecdysozoa</taxon>
        <taxon>Arthropoda</taxon>
        <taxon>Hexapoda</taxon>
        <taxon>Insecta</taxon>
        <taxon>Pterygota</taxon>
        <taxon>Neoptera</taxon>
        <taxon>Paraneoptera</taxon>
        <taxon>Thysanoptera</taxon>
        <taxon>Terebrantia</taxon>
        <taxon>Thripoidea</taxon>
        <taxon>Thripidae</taxon>
        <taxon>Megalurothrips</taxon>
    </lineage>
</organism>
<dbReference type="CDD" id="cd00112">
    <property type="entry name" value="LDLa"/>
    <property type="match status" value="1"/>
</dbReference>
<dbReference type="SMART" id="SM00192">
    <property type="entry name" value="LDLa"/>
    <property type="match status" value="1"/>
</dbReference>
<dbReference type="AlphaFoldDB" id="A0AAV7XT68"/>